<dbReference type="AlphaFoldDB" id="A0A1H6FCI2"/>
<keyword evidence="2" id="KW-1185">Reference proteome</keyword>
<name>A0A1H6FCI2_9GAMM</name>
<organism evidence="1 2">
    <name type="scientific">Candidatus Venteria ishoeyi</name>
    <dbReference type="NCBI Taxonomy" id="1899563"/>
    <lineage>
        <taxon>Bacteria</taxon>
        <taxon>Pseudomonadati</taxon>
        <taxon>Pseudomonadota</taxon>
        <taxon>Gammaproteobacteria</taxon>
        <taxon>Thiotrichales</taxon>
        <taxon>Thiotrichaceae</taxon>
        <taxon>Venteria</taxon>
    </lineage>
</organism>
<dbReference type="EMBL" id="FMSV02000512">
    <property type="protein sequence ID" value="SEH07029.1"/>
    <property type="molecule type" value="Genomic_DNA"/>
</dbReference>
<reference evidence="1 2" key="1">
    <citation type="submission" date="2016-10" db="EMBL/GenBank/DDBJ databases">
        <authorList>
            <person name="de Groot N.N."/>
        </authorList>
    </citation>
    <scope>NUCLEOTIDE SEQUENCE [LARGE SCALE GENOMIC DNA]</scope>
    <source>
        <strain evidence="1">MBHS1</strain>
    </source>
</reference>
<proteinExistence type="predicted"/>
<sequence length="29" mass="3315">MKISQVQLLKEAYTELSLSAIKHTFFGCK</sequence>
<gene>
    <name evidence="1" type="ORF">MBHS_02895</name>
</gene>
<protein>
    <submittedName>
        <fullName evidence="1">Uncharacterized protein</fullName>
    </submittedName>
</protein>
<dbReference type="Proteomes" id="UP000236724">
    <property type="component" value="Unassembled WGS sequence"/>
</dbReference>
<accession>A0A1H6FCI2</accession>
<evidence type="ECO:0000313" key="2">
    <source>
        <dbReference type="Proteomes" id="UP000236724"/>
    </source>
</evidence>
<evidence type="ECO:0000313" key="1">
    <source>
        <dbReference type="EMBL" id="SEH07029.1"/>
    </source>
</evidence>